<dbReference type="InterPro" id="IPR036194">
    <property type="entry name" value="FlhD_sf"/>
</dbReference>
<reference evidence="1" key="1">
    <citation type="submission" date="2018-06" db="EMBL/GenBank/DDBJ databases">
        <authorList>
            <person name="Zhirakovskaya E."/>
        </authorList>
    </citation>
    <scope>NUCLEOTIDE SEQUENCE</scope>
</reference>
<organism evidence="1">
    <name type="scientific">hydrothermal vent metagenome</name>
    <dbReference type="NCBI Taxonomy" id="652676"/>
    <lineage>
        <taxon>unclassified sequences</taxon>
        <taxon>metagenomes</taxon>
        <taxon>ecological metagenomes</taxon>
    </lineage>
</organism>
<dbReference type="Gene3D" id="1.10.4000.10">
    <property type="entry name" value="Flagellar transcriptional activator FlhD"/>
    <property type="match status" value="1"/>
</dbReference>
<sequence>MKTGQDQFIYEINHQILNLVCNVSREDQVVAQLLFGLPSSLVEKLTQLDSVQIDSLSHTQGCLLTLRSCADEYYWQQIISGSEKRSEDHMLNLKALSMIRLGSNRLVEGRSEQQLTVSELDTKEDIHVS</sequence>
<evidence type="ECO:0000313" key="1">
    <source>
        <dbReference type="EMBL" id="VAW79387.1"/>
    </source>
</evidence>
<gene>
    <name evidence="1" type="ORF">MNBD_GAMMA12-493</name>
</gene>
<dbReference type="EMBL" id="UOFL01000171">
    <property type="protein sequence ID" value="VAW79387.1"/>
    <property type="molecule type" value="Genomic_DNA"/>
</dbReference>
<accession>A0A3B0YV78</accession>
<dbReference type="AlphaFoldDB" id="A0A3B0YV78"/>
<dbReference type="SUPFAM" id="SSF63592">
    <property type="entry name" value="Flagellar transcriptional activator FlhD"/>
    <property type="match status" value="1"/>
</dbReference>
<proteinExistence type="predicted"/>
<name>A0A3B0YV78_9ZZZZ</name>
<protein>
    <submittedName>
        <fullName evidence="1">Uncharacterized protein</fullName>
    </submittedName>
</protein>